<accession>A0A4C1XII1</accession>
<organism evidence="2 3">
    <name type="scientific">Eumeta variegata</name>
    <name type="common">Bagworm moth</name>
    <name type="synonym">Eumeta japonica</name>
    <dbReference type="NCBI Taxonomy" id="151549"/>
    <lineage>
        <taxon>Eukaryota</taxon>
        <taxon>Metazoa</taxon>
        <taxon>Ecdysozoa</taxon>
        <taxon>Arthropoda</taxon>
        <taxon>Hexapoda</taxon>
        <taxon>Insecta</taxon>
        <taxon>Pterygota</taxon>
        <taxon>Neoptera</taxon>
        <taxon>Endopterygota</taxon>
        <taxon>Lepidoptera</taxon>
        <taxon>Glossata</taxon>
        <taxon>Ditrysia</taxon>
        <taxon>Tineoidea</taxon>
        <taxon>Psychidae</taxon>
        <taxon>Oiketicinae</taxon>
        <taxon>Eumeta</taxon>
    </lineage>
</organism>
<protein>
    <submittedName>
        <fullName evidence="2">Uncharacterized protein</fullName>
    </submittedName>
</protein>
<evidence type="ECO:0000313" key="3">
    <source>
        <dbReference type="Proteomes" id="UP000299102"/>
    </source>
</evidence>
<feature type="region of interest" description="Disordered" evidence="1">
    <location>
        <begin position="69"/>
        <end position="106"/>
    </location>
</feature>
<gene>
    <name evidence="2" type="ORF">EVAR_53877_1</name>
</gene>
<reference evidence="2 3" key="1">
    <citation type="journal article" date="2019" name="Commun. Biol.">
        <title>The bagworm genome reveals a unique fibroin gene that provides high tensile strength.</title>
        <authorList>
            <person name="Kono N."/>
            <person name="Nakamura H."/>
            <person name="Ohtoshi R."/>
            <person name="Tomita M."/>
            <person name="Numata K."/>
            <person name="Arakawa K."/>
        </authorList>
    </citation>
    <scope>NUCLEOTIDE SEQUENCE [LARGE SCALE GENOMIC DNA]</scope>
</reference>
<keyword evidence="3" id="KW-1185">Reference proteome</keyword>
<evidence type="ECO:0000256" key="1">
    <source>
        <dbReference type="SAM" id="MobiDB-lite"/>
    </source>
</evidence>
<dbReference type="EMBL" id="BGZK01000831">
    <property type="protein sequence ID" value="GBP62099.1"/>
    <property type="molecule type" value="Genomic_DNA"/>
</dbReference>
<dbReference type="AlphaFoldDB" id="A0A4C1XII1"/>
<comment type="caution">
    <text evidence="2">The sequence shown here is derived from an EMBL/GenBank/DDBJ whole genome shotgun (WGS) entry which is preliminary data.</text>
</comment>
<sequence length="159" mass="17396">MFPLLVWSPRSWVPLYQRTCAGGLAPLTAHVSVTGWPSTAWSATLLTMILFGDTAIKRTFKDELEADNEHLSEPGTSKNRPLFHLPAGSSAMRSQKSKTPHPISSGARRALGKINAIGAFTIITRSNTTTLSLRIVPPVLLPKFARAKQIYSDSNLDVR</sequence>
<name>A0A4C1XII1_EUMVA</name>
<dbReference type="Proteomes" id="UP000299102">
    <property type="component" value="Unassembled WGS sequence"/>
</dbReference>
<proteinExistence type="predicted"/>
<evidence type="ECO:0000313" key="2">
    <source>
        <dbReference type="EMBL" id="GBP62099.1"/>
    </source>
</evidence>